<dbReference type="InterPro" id="IPR015942">
    <property type="entry name" value="Asp/Glu/hydantoin_racemase"/>
</dbReference>
<dbReference type="PANTHER" id="PTHR21198:SF7">
    <property type="entry name" value="ASPARTATE-GLUTAMATE RACEMASE FAMILY"/>
    <property type="match status" value="1"/>
</dbReference>
<dbReference type="GO" id="GO:0047689">
    <property type="term" value="F:aspartate racemase activity"/>
    <property type="evidence" value="ECO:0007669"/>
    <property type="project" value="UniProtKB-EC"/>
</dbReference>
<accession>A0A1U7M700</accession>
<evidence type="ECO:0000256" key="1">
    <source>
        <dbReference type="ARBA" id="ARBA00007847"/>
    </source>
</evidence>
<sequence length="236" mass="26693">MQVLGILGGMGPLATVKLFEMIVSMTDANNDQEHIHIIVDNNTKVPDRTSFLLDKNKENPNLLLIESAKRLEKAGVDLIVMPCNTAHYYYEEIKSYINIPFLNMIEETAIWIKENYPSLKKIGLLATDGTIKAGIYDEIFLKYDIEIITPSKDKQKYIYELIYNMKENKNQKSLDGIYSAMSEIENEGAEIFIAGCTEVSVALNTFKIEGEFVDPMKIISEKAIKLVGAKLKDKNN</sequence>
<dbReference type="EMBL" id="LTDM01000012">
    <property type="protein sequence ID" value="OLS03030.1"/>
    <property type="molecule type" value="Genomic_DNA"/>
</dbReference>
<dbReference type="PANTHER" id="PTHR21198">
    <property type="entry name" value="GLUTAMATE RACEMASE"/>
    <property type="match status" value="1"/>
</dbReference>
<dbReference type="Pfam" id="PF01177">
    <property type="entry name" value="Asp_Glu_race"/>
    <property type="match status" value="1"/>
</dbReference>
<dbReference type="EC" id="5.1.1.13" evidence="3"/>
<comment type="caution">
    <text evidence="3">The sequence shown here is derived from an EMBL/GenBank/DDBJ whole genome shotgun (WGS) entry which is preliminary data.</text>
</comment>
<reference evidence="3 4" key="1">
    <citation type="submission" date="2016-02" db="EMBL/GenBank/DDBJ databases">
        <title>Genome sequence of Tissierella creatinophila DSM 6911.</title>
        <authorList>
            <person name="Poehlein A."/>
            <person name="Daniel R."/>
        </authorList>
    </citation>
    <scope>NUCLEOTIDE SEQUENCE [LARGE SCALE GENOMIC DNA]</scope>
    <source>
        <strain evidence="3 4">DSM 6911</strain>
    </source>
</reference>
<dbReference type="NCBIfam" id="TIGR00035">
    <property type="entry name" value="asp_race"/>
    <property type="match status" value="1"/>
</dbReference>
<dbReference type="InterPro" id="IPR001920">
    <property type="entry name" value="Asp/Glu_race"/>
</dbReference>
<protein>
    <submittedName>
        <fullName evidence="3">Aspartate racemase</fullName>
        <ecNumber evidence="3">5.1.1.13</ecNumber>
    </submittedName>
</protein>
<dbReference type="SUPFAM" id="SSF53681">
    <property type="entry name" value="Aspartate/glutamate racemase"/>
    <property type="match status" value="2"/>
</dbReference>
<dbReference type="OrthoDB" id="9803739at2"/>
<evidence type="ECO:0000313" key="4">
    <source>
        <dbReference type="Proteomes" id="UP000186112"/>
    </source>
</evidence>
<dbReference type="Gene3D" id="3.40.50.1860">
    <property type="match status" value="2"/>
</dbReference>
<dbReference type="InterPro" id="IPR004380">
    <property type="entry name" value="Asp_race"/>
</dbReference>
<evidence type="ECO:0000313" key="3">
    <source>
        <dbReference type="EMBL" id="OLS03030.1"/>
    </source>
</evidence>
<dbReference type="Proteomes" id="UP000186112">
    <property type="component" value="Unassembled WGS sequence"/>
</dbReference>
<gene>
    <name evidence="3" type="ORF">TICRE_09990</name>
</gene>
<dbReference type="PROSITE" id="PS00923">
    <property type="entry name" value="ASP_GLU_RACEMASE_1"/>
    <property type="match status" value="1"/>
</dbReference>
<comment type="similarity">
    <text evidence="1">Belongs to the aspartate/glutamate racemases family.</text>
</comment>
<evidence type="ECO:0000256" key="2">
    <source>
        <dbReference type="ARBA" id="ARBA00023235"/>
    </source>
</evidence>
<keyword evidence="2 3" id="KW-0413">Isomerase</keyword>
<dbReference type="AlphaFoldDB" id="A0A1U7M700"/>
<name>A0A1U7M700_TISCR</name>
<proteinExistence type="inferred from homology"/>
<organism evidence="3 4">
    <name type="scientific">Tissierella creatinophila DSM 6911</name>
    <dbReference type="NCBI Taxonomy" id="1123403"/>
    <lineage>
        <taxon>Bacteria</taxon>
        <taxon>Bacillati</taxon>
        <taxon>Bacillota</taxon>
        <taxon>Tissierellia</taxon>
        <taxon>Tissierellales</taxon>
        <taxon>Tissierellaceae</taxon>
        <taxon>Tissierella</taxon>
    </lineage>
</organism>
<dbReference type="InterPro" id="IPR018187">
    <property type="entry name" value="Asp/Glu_racemase_AS_1"/>
</dbReference>
<dbReference type="RefSeq" id="WP_075725790.1">
    <property type="nucleotide sequence ID" value="NZ_LTDM01000012.1"/>
</dbReference>
<keyword evidence="4" id="KW-1185">Reference proteome</keyword>